<dbReference type="InterPro" id="IPR010985">
    <property type="entry name" value="Ribbon_hlx_hlx"/>
</dbReference>
<proteinExistence type="predicted"/>
<dbReference type="InterPro" id="IPR013321">
    <property type="entry name" value="Arc_rbn_hlx_hlx"/>
</dbReference>
<dbReference type="HOGENOM" id="CLU_2665656_0_0_9"/>
<organism evidence="2 3">
    <name type="scientific">Exiguobacterium sibiricum (strain DSM 17290 / CCUG 55495 / CIP 109462 / JCM 13490 / 255-15)</name>
    <dbReference type="NCBI Taxonomy" id="262543"/>
    <lineage>
        <taxon>Bacteria</taxon>
        <taxon>Bacillati</taxon>
        <taxon>Bacillota</taxon>
        <taxon>Bacilli</taxon>
        <taxon>Bacillales</taxon>
        <taxon>Bacillales Family XII. Incertae Sedis</taxon>
        <taxon>Exiguobacterium</taxon>
    </lineage>
</organism>
<reference evidence="2 3" key="2">
    <citation type="submission" date="2008-04" db="EMBL/GenBank/DDBJ databases">
        <title>Complete sequence of plasmid2 of Exiguobacterium sibiricum 255-15.</title>
        <authorList>
            <consortium name="US DOE Joint Genome Institute"/>
            <person name="Copeland A."/>
            <person name="Lucas S."/>
            <person name="Lapidus A."/>
            <person name="Glavina del Rio T."/>
            <person name="Dalin E."/>
            <person name="Tice H."/>
            <person name="Bruce D."/>
            <person name="Goodwin L."/>
            <person name="Pitluck S."/>
            <person name="Kiss H."/>
            <person name="Chertkov O."/>
            <person name="Monk C."/>
            <person name="Brettin T."/>
            <person name="Detter J.C."/>
            <person name="Han C."/>
            <person name="Kuske C.R."/>
            <person name="Schmutz J."/>
            <person name="Larimer F."/>
            <person name="Land M."/>
            <person name="Hauser L."/>
            <person name="Kyrpides N."/>
            <person name="Mikhailova N."/>
            <person name="Vishnivetskaya T."/>
            <person name="Rodrigues D.F."/>
            <person name="Gilichinsky D."/>
            <person name="Tiedje J."/>
            <person name="Richardson P."/>
        </authorList>
    </citation>
    <scope>NUCLEOTIDE SEQUENCE [LARGE SCALE GENOMIC DNA]</scope>
    <source>
        <strain evidence="3">DSM 17290 / CIP 109462 / JCM 13490 / 255-15</strain>
        <plasmid evidence="2 3">pEXIG02</plasmid>
    </source>
</reference>
<protein>
    <recommendedName>
        <fullName evidence="1">Arc-like DNA binding domain-containing protein</fullName>
    </recommendedName>
</protein>
<evidence type="ECO:0000313" key="3">
    <source>
        <dbReference type="Proteomes" id="UP000001681"/>
    </source>
</evidence>
<dbReference type="EMBL" id="CP001024">
    <property type="protein sequence ID" value="ACB62502.1"/>
    <property type="molecule type" value="Genomic_DNA"/>
</dbReference>
<dbReference type="Proteomes" id="UP000001681">
    <property type="component" value="Plasmid pEXIG02"/>
</dbReference>
<dbReference type="KEGG" id="esi:Exig_3057"/>
<dbReference type="OrthoDB" id="2141513at2"/>
<evidence type="ECO:0000313" key="2">
    <source>
        <dbReference type="EMBL" id="ACB62502.1"/>
    </source>
</evidence>
<dbReference type="SUPFAM" id="SSF47598">
    <property type="entry name" value="Ribbon-helix-helix"/>
    <property type="match status" value="1"/>
</dbReference>
<sequence length="75" mass="8632">MANENEMKRFNIRMPQDMFDRIEKTAHAKGVPVSAFINLKMDEILKQDEMAQSMNLLTDPVAFAKILEQYNGGKK</sequence>
<dbReference type="RefSeq" id="WP_012362686.1">
    <property type="nucleotide sequence ID" value="NC_010550.1"/>
</dbReference>
<keyword evidence="2" id="KW-0614">Plasmid</keyword>
<dbReference type="GO" id="GO:0006355">
    <property type="term" value="P:regulation of DNA-templated transcription"/>
    <property type="evidence" value="ECO:0007669"/>
    <property type="project" value="InterPro"/>
</dbReference>
<reference evidence="2 3" key="1">
    <citation type="journal article" date="2006" name="Extremophiles">
        <title>Characterization of Exiguobacterium isolates from the Siberian permafrost. Description of Exiguobacterium sibiricum sp. nov.</title>
        <authorList>
            <person name="Rodrigues D.F."/>
            <person name="Goris J."/>
            <person name="Vishnivetskaya T."/>
            <person name="Gilichinsky D."/>
            <person name="Thomashow M.F."/>
            <person name="Tiedje J.M."/>
        </authorList>
    </citation>
    <scope>NUCLEOTIDE SEQUENCE [LARGE SCALE GENOMIC DNA]</scope>
    <source>
        <strain evidence="3">DSM 17290 / CIP 109462 / JCM 13490 / 255-15</strain>
        <plasmid evidence="2">pEXIG02</plasmid>
    </source>
</reference>
<dbReference type="AlphaFoldDB" id="B1YMS5"/>
<evidence type="ECO:0000259" key="1">
    <source>
        <dbReference type="Pfam" id="PF03869"/>
    </source>
</evidence>
<feature type="domain" description="Arc-like DNA binding" evidence="1">
    <location>
        <begin position="6"/>
        <end position="33"/>
    </location>
</feature>
<dbReference type="GO" id="GO:0003677">
    <property type="term" value="F:DNA binding"/>
    <property type="evidence" value="ECO:0007669"/>
    <property type="project" value="InterPro"/>
</dbReference>
<gene>
    <name evidence="2" type="ordered locus">Exig_3057</name>
</gene>
<dbReference type="InterPro" id="IPR005569">
    <property type="entry name" value="Arc_DNA-bd_dom"/>
</dbReference>
<name>B1YMS5_EXIS2</name>
<geneLocation type="plasmid" evidence="2 3">
    <name>pEXIG02</name>
</geneLocation>
<keyword evidence="3" id="KW-1185">Reference proteome</keyword>
<dbReference type="Gene3D" id="1.10.1220.10">
    <property type="entry name" value="Met repressor-like"/>
    <property type="match status" value="1"/>
</dbReference>
<accession>B1YMS5</accession>
<dbReference type="Pfam" id="PF03869">
    <property type="entry name" value="Arc"/>
    <property type="match status" value="1"/>
</dbReference>